<comment type="cofactor">
    <cofactor evidence="1">
        <name>FMN</name>
        <dbReference type="ChEBI" id="CHEBI:58210"/>
    </cofactor>
</comment>
<dbReference type="Gene3D" id="3.20.20.70">
    <property type="entry name" value="Aldolase class I"/>
    <property type="match status" value="1"/>
</dbReference>
<dbReference type="SUPFAM" id="SSF51395">
    <property type="entry name" value="FMN-linked oxidoreductases"/>
    <property type="match status" value="1"/>
</dbReference>
<dbReference type="InterPro" id="IPR012133">
    <property type="entry name" value="Alpha-hydoxy_acid_DH_FMN"/>
</dbReference>
<feature type="domain" description="FMN hydroxy acid dehydrogenase" evidence="6">
    <location>
        <begin position="1"/>
        <end position="364"/>
    </location>
</feature>
<evidence type="ECO:0000259" key="6">
    <source>
        <dbReference type="PROSITE" id="PS51349"/>
    </source>
</evidence>
<comment type="catalytic activity">
    <reaction evidence="4">
        <text>a (2S)-2-hydroxycarboxylate + O2 = a 2-oxocarboxylate + H2O2</text>
        <dbReference type="Rhea" id="RHEA:16789"/>
        <dbReference type="ChEBI" id="CHEBI:15379"/>
        <dbReference type="ChEBI" id="CHEBI:16240"/>
        <dbReference type="ChEBI" id="CHEBI:35179"/>
        <dbReference type="ChEBI" id="CHEBI:58123"/>
        <dbReference type="EC" id="1.1.3.15"/>
    </reaction>
    <physiologicalReaction direction="left-to-right" evidence="4">
        <dbReference type="Rhea" id="RHEA:16790"/>
    </physiologicalReaction>
</comment>
<dbReference type="PIRSF" id="PIRSF000138">
    <property type="entry name" value="Al-hdrx_acd_dh"/>
    <property type="match status" value="1"/>
</dbReference>
<protein>
    <recommendedName>
        <fullName evidence="6">FMN hydroxy acid dehydrogenase domain-containing protein</fullName>
    </recommendedName>
</protein>
<evidence type="ECO:0000256" key="2">
    <source>
        <dbReference type="ARBA" id="ARBA00023002"/>
    </source>
</evidence>
<gene>
    <name evidence="7" type="ORF">RUM44_003882</name>
</gene>
<dbReference type="EMBL" id="JAWJWF010000004">
    <property type="protein sequence ID" value="KAK6633281.1"/>
    <property type="molecule type" value="Genomic_DNA"/>
</dbReference>
<dbReference type="PANTHER" id="PTHR10578:SF149">
    <property type="entry name" value="2-HYDROXYACID OXIDASE 2"/>
    <property type="match status" value="1"/>
</dbReference>
<dbReference type="InterPro" id="IPR037396">
    <property type="entry name" value="FMN_HAD"/>
</dbReference>
<comment type="similarity">
    <text evidence="3">Belongs to the FMN-dependent alpha-hydroxy acid dehydrogenase family.</text>
</comment>
<dbReference type="InterPro" id="IPR008259">
    <property type="entry name" value="FMN_hydac_DH_AS"/>
</dbReference>
<reference evidence="7 8" key="1">
    <citation type="submission" date="2023-09" db="EMBL/GenBank/DDBJ databases">
        <title>Genomes of two closely related lineages of the louse Polyplax serrata with different host specificities.</title>
        <authorList>
            <person name="Martinu J."/>
            <person name="Tarabai H."/>
            <person name="Stefka J."/>
            <person name="Hypsa V."/>
        </authorList>
    </citation>
    <scope>NUCLEOTIDE SEQUENCE [LARGE SCALE GENOMIC DNA]</scope>
    <source>
        <strain evidence="7">98ZLc_SE</strain>
    </source>
</reference>
<keyword evidence="2" id="KW-0560">Oxidoreductase</keyword>
<name>A0ABR1B187_POLSC</name>
<keyword evidence="8" id="KW-1185">Reference proteome</keyword>
<dbReference type="InterPro" id="IPR013785">
    <property type="entry name" value="Aldolase_TIM"/>
</dbReference>
<accession>A0ABR1B187</accession>
<proteinExistence type="inferred from homology"/>
<dbReference type="Pfam" id="PF01070">
    <property type="entry name" value="FMN_dh"/>
    <property type="match status" value="1"/>
</dbReference>
<dbReference type="InterPro" id="IPR000262">
    <property type="entry name" value="FMN-dep_DH"/>
</dbReference>
<evidence type="ECO:0000256" key="5">
    <source>
        <dbReference type="ARBA" id="ARBA00029327"/>
    </source>
</evidence>
<evidence type="ECO:0000256" key="1">
    <source>
        <dbReference type="ARBA" id="ARBA00001917"/>
    </source>
</evidence>
<comment type="caution">
    <text evidence="7">The sequence shown here is derived from an EMBL/GenBank/DDBJ whole genome shotgun (WGS) entry which is preliminary data.</text>
</comment>
<evidence type="ECO:0000313" key="7">
    <source>
        <dbReference type="EMBL" id="KAK6633281.1"/>
    </source>
</evidence>
<evidence type="ECO:0000256" key="3">
    <source>
        <dbReference type="ARBA" id="ARBA00024042"/>
    </source>
</evidence>
<dbReference type="CDD" id="cd02809">
    <property type="entry name" value="alpha_hydroxyacid_oxid_FMN"/>
    <property type="match status" value="1"/>
</dbReference>
<organism evidence="7 8">
    <name type="scientific">Polyplax serrata</name>
    <name type="common">Common mouse louse</name>
    <dbReference type="NCBI Taxonomy" id="468196"/>
    <lineage>
        <taxon>Eukaryota</taxon>
        <taxon>Metazoa</taxon>
        <taxon>Ecdysozoa</taxon>
        <taxon>Arthropoda</taxon>
        <taxon>Hexapoda</taxon>
        <taxon>Insecta</taxon>
        <taxon>Pterygota</taxon>
        <taxon>Neoptera</taxon>
        <taxon>Paraneoptera</taxon>
        <taxon>Psocodea</taxon>
        <taxon>Troctomorpha</taxon>
        <taxon>Phthiraptera</taxon>
        <taxon>Anoplura</taxon>
        <taxon>Polyplacidae</taxon>
        <taxon>Polyplax</taxon>
    </lineage>
</organism>
<evidence type="ECO:0000256" key="4">
    <source>
        <dbReference type="ARBA" id="ARBA00029325"/>
    </source>
</evidence>
<dbReference type="PROSITE" id="PS51349">
    <property type="entry name" value="FMN_HYDROXY_ACID_DH_2"/>
    <property type="match status" value="1"/>
</dbReference>
<dbReference type="PROSITE" id="PS00557">
    <property type="entry name" value="FMN_HYDROXY_ACID_DH_1"/>
    <property type="match status" value="1"/>
</dbReference>
<comment type="catalytic activity">
    <reaction evidence="5">
        <text>2-hydroxyoctanoate + O2 = 2-oxooctanoate + H2O2</text>
        <dbReference type="Rhea" id="RHEA:67940"/>
        <dbReference type="ChEBI" id="CHEBI:15379"/>
        <dbReference type="ChEBI" id="CHEBI:16240"/>
        <dbReference type="ChEBI" id="CHEBI:133514"/>
        <dbReference type="ChEBI" id="CHEBI:176689"/>
    </reaction>
    <physiologicalReaction direction="left-to-right" evidence="5">
        <dbReference type="Rhea" id="RHEA:67941"/>
    </physiologicalReaction>
</comment>
<sequence>MDVQRLVNVEDYMKRSKTILPKYALDYYASGAGDEISLNLNVNSFTRFRILPRFLKDVVERDMKGVVLGLQVSMPLGISPTAMQKMAHPQGEVATARAAGKAKTVFILSTISTSSLEEVAEGAPDTHKWFQLYIYKDRSVTVNLIRRAERFGYKALVLTIDAPIFGVRYADARNQFKLPPHLKMANFVGVKADRINKADGGSGLNEYVNELFDQSLTWEDVKWLKSVTTLPLILKGILTVEDALLAVSIGVSGIFVSNHGARQVDLVPSPIEVLPEIVQAVNGRCDVYLDGGIRKGTDIFIALALGAKMVFIGRSALWGLACDGENGVWNILEILRKELDTTMCLTGCKTLKDITKEMVVPASSFSKF</sequence>
<dbReference type="Proteomes" id="UP001359485">
    <property type="component" value="Unassembled WGS sequence"/>
</dbReference>
<dbReference type="PANTHER" id="PTHR10578">
    <property type="entry name" value="S -2-HYDROXY-ACID OXIDASE-RELATED"/>
    <property type="match status" value="1"/>
</dbReference>
<evidence type="ECO:0000313" key="8">
    <source>
        <dbReference type="Proteomes" id="UP001359485"/>
    </source>
</evidence>